<dbReference type="SMART" id="SM00345">
    <property type="entry name" value="HTH_GNTR"/>
    <property type="match status" value="1"/>
</dbReference>
<dbReference type="InterPro" id="IPR000524">
    <property type="entry name" value="Tscrpt_reg_HTH_GntR"/>
</dbReference>
<evidence type="ECO:0000259" key="5">
    <source>
        <dbReference type="PROSITE" id="PS50949"/>
    </source>
</evidence>
<dbReference type="Pfam" id="PF00392">
    <property type="entry name" value="GntR"/>
    <property type="match status" value="1"/>
</dbReference>
<evidence type="ECO:0000256" key="1">
    <source>
        <dbReference type="ARBA" id="ARBA00023015"/>
    </source>
</evidence>
<dbReference type="SUPFAM" id="SSF46785">
    <property type="entry name" value="Winged helix' DNA-binding domain"/>
    <property type="match status" value="1"/>
</dbReference>
<dbReference type="Gene3D" id="1.20.120.530">
    <property type="entry name" value="GntR ligand-binding domain-like"/>
    <property type="match status" value="1"/>
</dbReference>
<keyword evidence="3" id="KW-0804">Transcription</keyword>
<evidence type="ECO:0000256" key="4">
    <source>
        <dbReference type="SAM" id="MobiDB-lite"/>
    </source>
</evidence>
<feature type="domain" description="HTH gntR-type" evidence="5">
    <location>
        <begin position="26"/>
        <end position="98"/>
    </location>
</feature>
<dbReference type="GO" id="GO:0003700">
    <property type="term" value="F:DNA-binding transcription factor activity"/>
    <property type="evidence" value="ECO:0007669"/>
    <property type="project" value="InterPro"/>
</dbReference>
<dbReference type="PROSITE" id="PS50949">
    <property type="entry name" value="HTH_GNTR"/>
    <property type="match status" value="1"/>
</dbReference>
<dbReference type="InterPro" id="IPR036390">
    <property type="entry name" value="WH_DNA-bd_sf"/>
</dbReference>
<reference evidence="6 7" key="1">
    <citation type="submission" date="2019-06" db="EMBL/GenBank/DDBJ databases">
        <title>Sequencing the genomes of 1000 actinobacteria strains.</title>
        <authorList>
            <person name="Klenk H.-P."/>
        </authorList>
    </citation>
    <scope>NUCLEOTIDE SEQUENCE [LARGE SCALE GENOMIC DNA]</scope>
    <source>
        <strain evidence="6 7">DSM 25218</strain>
    </source>
</reference>
<dbReference type="CDD" id="cd07377">
    <property type="entry name" value="WHTH_GntR"/>
    <property type="match status" value="1"/>
</dbReference>
<keyword evidence="1" id="KW-0805">Transcription regulation</keyword>
<keyword evidence="7" id="KW-1185">Reference proteome</keyword>
<dbReference type="InterPro" id="IPR011711">
    <property type="entry name" value="GntR_C"/>
</dbReference>
<dbReference type="InterPro" id="IPR008920">
    <property type="entry name" value="TF_FadR/GntR_C"/>
</dbReference>
<evidence type="ECO:0000256" key="2">
    <source>
        <dbReference type="ARBA" id="ARBA00023125"/>
    </source>
</evidence>
<proteinExistence type="predicted"/>
<dbReference type="GO" id="GO:0003677">
    <property type="term" value="F:DNA binding"/>
    <property type="evidence" value="ECO:0007669"/>
    <property type="project" value="UniProtKB-KW"/>
</dbReference>
<evidence type="ECO:0000256" key="3">
    <source>
        <dbReference type="ARBA" id="ARBA00023163"/>
    </source>
</evidence>
<dbReference type="SUPFAM" id="SSF48008">
    <property type="entry name" value="GntR ligand-binding domain-like"/>
    <property type="match status" value="1"/>
</dbReference>
<name>A0A543AB78_9ACTN</name>
<accession>A0A543AB78</accession>
<dbReference type="PANTHER" id="PTHR43537">
    <property type="entry name" value="TRANSCRIPTIONAL REGULATOR, GNTR FAMILY"/>
    <property type="match status" value="1"/>
</dbReference>
<organism evidence="6 7">
    <name type="scientific">Nocardioides albertanoniae</name>
    <dbReference type="NCBI Taxonomy" id="1175486"/>
    <lineage>
        <taxon>Bacteria</taxon>
        <taxon>Bacillati</taxon>
        <taxon>Actinomycetota</taxon>
        <taxon>Actinomycetes</taxon>
        <taxon>Propionibacteriales</taxon>
        <taxon>Nocardioidaceae</taxon>
        <taxon>Nocardioides</taxon>
    </lineage>
</organism>
<protein>
    <submittedName>
        <fullName evidence="6">GntR family transcriptional regulator</fullName>
    </submittedName>
</protein>
<dbReference type="PRINTS" id="PR00035">
    <property type="entry name" value="HTHGNTR"/>
</dbReference>
<dbReference type="PANTHER" id="PTHR43537:SF5">
    <property type="entry name" value="UXU OPERON TRANSCRIPTIONAL REGULATOR"/>
    <property type="match status" value="1"/>
</dbReference>
<dbReference type="Pfam" id="PF07729">
    <property type="entry name" value="FCD"/>
    <property type="match status" value="1"/>
</dbReference>
<dbReference type="Proteomes" id="UP000320209">
    <property type="component" value="Unassembled WGS sequence"/>
</dbReference>
<keyword evidence="2" id="KW-0238">DNA-binding</keyword>
<comment type="caution">
    <text evidence="6">The sequence shown here is derived from an EMBL/GenBank/DDBJ whole genome shotgun (WGS) entry which is preliminary data.</text>
</comment>
<feature type="region of interest" description="Disordered" evidence="4">
    <location>
        <begin position="1"/>
        <end position="21"/>
    </location>
</feature>
<dbReference type="RefSeq" id="WP_141781685.1">
    <property type="nucleotide sequence ID" value="NZ_VFOV01000001.1"/>
</dbReference>
<gene>
    <name evidence="6" type="ORF">FB381_3781</name>
</gene>
<dbReference type="OrthoDB" id="3172099at2"/>
<dbReference type="SMART" id="SM00895">
    <property type="entry name" value="FCD"/>
    <property type="match status" value="1"/>
</dbReference>
<sequence>MAEQGATDTEPIAGGAEAPWRPVTRSRSHELVLDQIEEQILAGTLRVGDRLPGERDLASHLQVSRSAVREAIRGLEAQGVVRSSVGSGKDAGTVVSALPSAALTRLLRLHVALANFPMLDVIAARVMLERSSATLAAENAGADELEPIREALEGMDEPGVGRERFNDLDTAFHVAIAEASGNRLVADMTIALRDSMRRPILRALEVMGSEWETVAEQLRADHHAIFEAIESGDGALAADRVDQHIRSAHAALPFDAPD</sequence>
<dbReference type="AlphaFoldDB" id="A0A543AB78"/>
<dbReference type="EMBL" id="VFOV01000001">
    <property type="protein sequence ID" value="TQL69861.1"/>
    <property type="molecule type" value="Genomic_DNA"/>
</dbReference>
<dbReference type="InterPro" id="IPR036388">
    <property type="entry name" value="WH-like_DNA-bd_sf"/>
</dbReference>
<evidence type="ECO:0000313" key="6">
    <source>
        <dbReference type="EMBL" id="TQL69861.1"/>
    </source>
</evidence>
<evidence type="ECO:0000313" key="7">
    <source>
        <dbReference type="Proteomes" id="UP000320209"/>
    </source>
</evidence>
<dbReference type="Gene3D" id="1.10.10.10">
    <property type="entry name" value="Winged helix-like DNA-binding domain superfamily/Winged helix DNA-binding domain"/>
    <property type="match status" value="1"/>
</dbReference>